<dbReference type="AlphaFoldDB" id="A0A9D1RU43"/>
<accession>A0A9D1RU43</accession>
<dbReference type="InterPro" id="IPR025303">
    <property type="entry name" value="PdaC"/>
</dbReference>
<feature type="domain" description="Deacetylase PdaC" evidence="3">
    <location>
        <begin position="93"/>
        <end position="177"/>
    </location>
</feature>
<protein>
    <submittedName>
        <fullName evidence="4">DUF3298 and DUF4163 domain-containing protein</fullName>
    </submittedName>
</protein>
<dbReference type="Gene3D" id="3.90.640.20">
    <property type="entry name" value="Heat-shock cognate protein, ATPase"/>
    <property type="match status" value="1"/>
</dbReference>
<feature type="transmembrane region" description="Helical" evidence="1">
    <location>
        <begin position="42"/>
        <end position="61"/>
    </location>
</feature>
<dbReference type="Pfam" id="PF13739">
    <property type="entry name" value="PdaC"/>
    <property type="match status" value="1"/>
</dbReference>
<reference evidence="4" key="1">
    <citation type="journal article" date="2021" name="PeerJ">
        <title>Extensive microbial diversity within the chicken gut microbiome revealed by metagenomics and culture.</title>
        <authorList>
            <person name="Gilroy R."/>
            <person name="Ravi A."/>
            <person name="Getino M."/>
            <person name="Pursley I."/>
            <person name="Horton D.L."/>
            <person name="Alikhan N.F."/>
            <person name="Baker D."/>
            <person name="Gharbi K."/>
            <person name="Hall N."/>
            <person name="Watson M."/>
            <person name="Adriaenssens E.M."/>
            <person name="Foster-Nyarko E."/>
            <person name="Jarju S."/>
            <person name="Secka A."/>
            <person name="Antonio M."/>
            <person name="Oren A."/>
            <person name="Chaudhuri R.R."/>
            <person name="La Ragione R."/>
            <person name="Hildebrand F."/>
            <person name="Pallen M.J."/>
        </authorList>
    </citation>
    <scope>NUCLEOTIDE SEQUENCE</scope>
    <source>
        <strain evidence="4">ChiGjej6B6-1540</strain>
    </source>
</reference>
<sequence length="301" mass="33658">MHDAWDRAKARYQDIPIPDELSPTVRAAIRTGSRQSRRRRHWFQGGAMGLAACICFCVLVNSTPAFAAAVADIPVLGALARVVSIEQYMVQDEYQYIRVNMPALENTGNTELEQRVNTEIRTRIEQVLDEAEARAKETQEAYVSTGGKAEDFIPVDVTVDYEIKRSDERYLSFLLTISEVRASSYTQLYDYNIDLTTGTELTLPDLLGPDYQSIIKDTVLAEIDRRTAADPDQLYFVGSDAEESDTAWAEDPFAVDPDFYLSADGKLVVVYGKYTIAPGYMGQPEFIIPLPDGSDIPNLSR</sequence>
<dbReference type="Pfam" id="PF11738">
    <property type="entry name" value="DUF3298"/>
    <property type="match status" value="1"/>
</dbReference>
<dbReference type="Proteomes" id="UP000824192">
    <property type="component" value="Unassembled WGS sequence"/>
</dbReference>
<evidence type="ECO:0000259" key="3">
    <source>
        <dbReference type="Pfam" id="PF13739"/>
    </source>
</evidence>
<dbReference type="Gene3D" id="3.30.565.40">
    <property type="entry name" value="Fervidobacterium nodosum Rt17-B1 like"/>
    <property type="match status" value="1"/>
</dbReference>
<evidence type="ECO:0000256" key="1">
    <source>
        <dbReference type="SAM" id="Phobius"/>
    </source>
</evidence>
<keyword evidence="1" id="KW-0812">Transmembrane</keyword>
<name>A0A9D1RU43_9FIRM</name>
<dbReference type="InterPro" id="IPR021729">
    <property type="entry name" value="DUF3298"/>
</dbReference>
<feature type="domain" description="DUF3298" evidence="2">
    <location>
        <begin position="205"/>
        <end position="289"/>
    </location>
</feature>
<organism evidence="4 5">
    <name type="scientific">Candidatus Flavonifractor merdipullorum</name>
    <dbReference type="NCBI Taxonomy" id="2838590"/>
    <lineage>
        <taxon>Bacteria</taxon>
        <taxon>Bacillati</taxon>
        <taxon>Bacillota</taxon>
        <taxon>Clostridia</taxon>
        <taxon>Eubacteriales</taxon>
        <taxon>Oscillospiraceae</taxon>
        <taxon>Flavonifractor</taxon>
    </lineage>
</organism>
<dbReference type="InterPro" id="IPR037126">
    <property type="entry name" value="PdaC/RsiV-like_sf"/>
</dbReference>
<evidence type="ECO:0000313" key="5">
    <source>
        <dbReference type="Proteomes" id="UP000824192"/>
    </source>
</evidence>
<dbReference type="EMBL" id="DXGA01000146">
    <property type="protein sequence ID" value="HIW94248.1"/>
    <property type="molecule type" value="Genomic_DNA"/>
</dbReference>
<gene>
    <name evidence="4" type="ORF">H9868_06880</name>
</gene>
<reference evidence="4" key="2">
    <citation type="submission" date="2021-04" db="EMBL/GenBank/DDBJ databases">
        <authorList>
            <person name="Gilroy R."/>
        </authorList>
    </citation>
    <scope>NUCLEOTIDE SEQUENCE</scope>
    <source>
        <strain evidence="4">ChiGjej6B6-1540</strain>
    </source>
</reference>
<comment type="caution">
    <text evidence="4">The sequence shown here is derived from an EMBL/GenBank/DDBJ whole genome shotgun (WGS) entry which is preliminary data.</text>
</comment>
<keyword evidence="1" id="KW-1133">Transmembrane helix</keyword>
<keyword evidence="1" id="KW-0472">Membrane</keyword>
<evidence type="ECO:0000313" key="4">
    <source>
        <dbReference type="EMBL" id="HIW94248.1"/>
    </source>
</evidence>
<proteinExistence type="predicted"/>
<evidence type="ECO:0000259" key="2">
    <source>
        <dbReference type="Pfam" id="PF11738"/>
    </source>
</evidence>